<dbReference type="EMBL" id="FWWY01000001">
    <property type="protein sequence ID" value="SMC05629.1"/>
    <property type="molecule type" value="Genomic_DNA"/>
</dbReference>
<sequence length="259" mass="29466">MKYVVPKFALYVTQTSSNISASPQCIGMTNKAVIILYEQNLPAGTLAVASALRTWSAMNQFYLSGRTALALHLGHRQSKDLDFFTRDPRETLPALPKMDTMLQQFSSVQWELRTADQIQFRLNNVSVTLLAYPFPHHFPYHVWCGLAVADARDVAVQKAYTIGRRAQARDYLDIHAVLTHNVISFNDIIQIAQETYGEAFSARLFLQQLTYTKDLPDRDTALSLLTTPQSFETITEDLIRQVQTWATRRFQPPTRGPRL</sequence>
<evidence type="ECO:0008006" key="3">
    <source>
        <dbReference type="Google" id="ProtNLM"/>
    </source>
</evidence>
<organism evidence="1 2">
    <name type="scientific">Sulfobacillus thermosulfidooxidans (strain DSM 9293 / VKM B-1269 / AT-1)</name>
    <dbReference type="NCBI Taxonomy" id="929705"/>
    <lineage>
        <taxon>Bacteria</taxon>
        <taxon>Bacillati</taxon>
        <taxon>Bacillota</taxon>
        <taxon>Clostridia</taxon>
        <taxon>Eubacteriales</taxon>
        <taxon>Clostridiales Family XVII. Incertae Sedis</taxon>
        <taxon>Sulfobacillus</taxon>
    </lineage>
</organism>
<name>A0A1W1WHK1_SULTA</name>
<dbReference type="Pfam" id="PF08843">
    <property type="entry name" value="AbiEii"/>
    <property type="match status" value="1"/>
</dbReference>
<protein>
    <recommendedName>
        <fullName evidence="3">Nucleotidyl transferase AbiEii toxin, Type IV TA system</fullName>
    </recommendedName>
</protein>
<evidence type="ECO:0000313" key="1">
    <source>
        <dbReference type="EMBL" id="SMC05629.1"/>
    </source>
</evidence>
<proteinExistence type="predicted"/>
<dbReference type="AlphaFoldDB" id="A0A1W1WHK1"/>
<keyword evidence="2" id="KW-1185">Reference proteome</keyword>
<dbReference type="Proteomes" id="UP000192660">
    <property type="component" value="Unassembled WGS sequence"/>
</dbReference>
<gene>
    <name evidence="1" type="ORF">SAMN00768000_2357</name>
</gene>
<dbReference type="InterPro" id="IPR014942">
    <property type="entry name" value="AbiEii"/>
</dbReference>
<reference evidence="2" key="1">
    <citation type="submission" date="2017-04" db="EMBL/GenBank/DDBJ databases">
        <authorList>
            <person name="Varghese N."/>
            <person name="Submissions S."/>
        </authorList>
    </citation>
    <scope>NUCLEOTIDE SEQUENCE [LARGE SCALE GENOMIC DNA]</scope>
    <source>
        <strain evidence="2">DSM 9293</strain>
    </source>
</reference>
<evidence type="ECO:0000313" key="2">
    <source>
        <dbReference type="Proteomes" id="UP000192660"/>
    </source>
</evidence>
<dbReference type="RefSeq" id="WP_020376183.1">
    <property type="nucleotide sequence ID" value="NZ_FWWY01000001.1"/>
</dbReference>
<accession>A0A1W1WHK1</accession>